<organism evidence="1 2">
    <name type="scientific">Sphingobium scionense</name>
    <dbReference type="NCBI Taxonomy" id="1404341"/>
    <lineage>
        <taxon>Bacteria</taxon>
        <taxon>Pseudomonadati</taxon>
        <taxon>Pseudomonadota</taxon>
        <taxon>Alphaproteobacteria</taxon>
        <taxon>Sphingomonadales</taxon>
        <taxon>Sphingomonadaceae</taxon>
        <taxon>Sphingobium</taxon>
    </lineage>
</organism>
<comment type="caution">
    <text evidence="1">The sequence shown here is derived from an EMBL/GenBank/DDBJ whole genome shotgun (WGS) entry which is preliminary data.</text>
</comment>
<accession>A0A7W6LN34</accession>
<protein>
    <submittedName>
        <fullName evidence="1">Uncharacterized protein</fullName>
    </submittedName>
</protein>
<keyword evidence="2" id="KW-1185">Reference proteome</keyword>
<reference evidence="1 2" key="1">
    <citation type="submission" date="2020-08" db="EMBL/GenBank/DDBJ databases">
        <title>Genomic Encyclopedia of Type Strains, Phase IV (KMG-IV): sequencing the most valuable type-strain genomes for metagenomic binning, comparative biology and taxonomic classification.</title>
        <authorList>
            <person name="Goeker M."/>
        </authorList>
    </citation>
    <scope>NUCLEOTIDE SEQUENCE [LARGE SCALE GENOMIC DNA]</scope>
    <source>
        <strain evidence="1 2">DSM 19371</strain>
    </source>
</reference>
<dbReference type="Proteomes" id="UP000590524">
    <property type="component" value="Unassembled WGS sequence"/>
</dbReference>
<dbReference type="AlphaFoldDB" id="A0A7W6LN34"/>
<gene>
    <name evidence="1" type="ORF">GGQ90_001042</name>
</gene>
<dbReference type="RefSeq" id="WP_188081140.1">
    <property type="nucleotide sequence ID" value="NZ_JBHLYA010000019.1"/>
</dbReference>
<sequence>MNPRVQATALAQPAPLGKILLGLAGAPRTVEHLIGDLLESAIAKVLTDAPKTEREQIDRICSALATLRPFVPLDVVARVADAPNALVTSLANDLERPLIVREGAIQFRDEPTETWFRQRFRPAGGQLDTFIGRLLPIAQRSAYVAAGLPQLLLEAGRFDELVRLALSDEALPAEPAMARRDVALQRLQFALKAAIRAGRHLEATKLALKAGGETAADARQQKLISANTDLARHFLEPEQMLEQVTRRLITGGEWTGSEHAYEAAFLSGAQDLAGDALSRLRVSFDWLRHWSQQPHDRTGKSQSVGNADIAEMALAELNLNGATACAKSLRRWRARERSFGAGRRLCSRLVDAGRFEEIDELAVAGGNDLGLLLAITMELAAVGRLPPKAAAGRMTRLVTSRHVTIREPSRSGGDILVLGAVNDVVAAAVKLRLAPRRVLARTLSRYMLANPALLTGHSATYQNRRAIVLRAICLRAALRNETVTIDKLRPEEMRPGRQGCRGSKGKPRRRYRADAGEMIRFEEETGSLLPWHQLSAEACLGRVATTDIERRIDEAVSASSAARHRTYDEDRSTSDEIALLWNAIAYGAPDPSKVLDRLDKWRRELRRPLYIPTLLAIARRAGRVTGCEKACLSFAHSAFEIMAAEREDAQGIADTFVDVARAVLLTSMPEAREYFEQAIEVSAKIGDENVARWESLSDLAVAAGRDRKDRPELAYRYSRVAELVFAYTEHFDWAYSVKAIADLSAPSGPTILSRWIDRRFAHEPDTLPSLIEALASNGDLDPRDAICLLPFDARWPRTKLLRRALKAANGAERVQTAAQFIRYARRCHLDAKDWRKVADLLAGSGVDNREAVNLARAYWNFRCWSALMSQQPSSKIASGCASTPTIRDYLTDEQPRCLAQPWPKADQ</sequence>
<evidence type="ECO:0000313" key="2">
    <source>
        <dbReference type="Proteomes" id="UP000590524"/>
    </source>
</evidence>
<dbReference type="EMBL" id="JACIEU010000003">
    <property type="protein sequence ID" value="MBB4147276.1"/>
    <property type="molecule type" value="Genomic_DNA"/>
</dbReference>
<name>A0A7W6LN34_9SPHN</name>
<evidence type="ECO:0000313" key="1">
    <source>
        <dbReference type="EMBL" id="MBB4147276.1"/>
    </source>
</evidence>
<proteinExistence type="predicted"/>